<evidence type="ECO:0000256" key="2">
    <source>
        <dbReference type="SAM" id="SignalP"/>
    </source>
</evidence>
<gene>
    <name evidence="3" type="ORF">LYB30171_01383</name>
</gene>
<feature type="region of interest" description="Disordered" evidence="1">
    <location>
        <begin position="41"/>
        <end position="112"/>
    </location>
</feature>
<evidence type="ECO:0000313" key="3">
    <source>
        <dbReference type="EMBL" id="CAG4973127.1"/>
    </source>
</evidence>
<accession>A0ABM8UFJ8</accession>
<feature type="signal peptide" evidence="2">
    <location>
        <begin position="1"/>
        <end position="28"/>
    </location>
</feature>
<feature type="chain" id="PRO_5046804450" description="Copper resistance protein B" evidence="2">
    <location>
        <begin position="29"/>
        <end position="366"/>
    </location>
</feature>
<reference evidence="3 4" key="1">
    <citation type="submission" date="2021-04" db="EMBL/GenBank/DDBJ databases">
        <authorList>
            <person name="Rodrigo-Torres L."/>
            <person name="Arahal R. D."/>
            <person name="Lucena T."/>
        </authorList>
    </citation>
    <scope>NUCLEOTIDE SEQUENCE [LARGE SCALE GENOMIC DNA]</scope>
    <source>
        <strain evidence="3 4">CECT 30171</strain>
    </source>
</reference>
<organism evidence="3 4">
    <name type="scientific">Novilysobacter luteus</name>
    <dbReference type="NCBI Taxonomy" id="2822368"/>
    <lineage>
        <taxon>Bacteria</taxon>
        <taxon>Pseudomonadati</taxon>
        <taxon>Pseudomonadota</taxon>
        <taxon>Gammaproteobacteria</taxon>
        <taxon>Lysobacterales</taxon>
        <taxon>Lysobacteraceae</taxon>
        <taxon>Novilysobacter</taxon>
    </lineage>
</organism>
<dbReference type="EMBL" id="OU015430">
    <property type="protein sequence ID" value="CAG4973127.1"/>
    <property type="molecule type" value="Genomic_DNA"/>
</dbReference>
<dbReference type="Pfam" id="PF05275">
    <property type="entry name" value="CopB"/>
    <property type="match status" value="1"/>
</dbReference>
<sequence>MNLSTHDPRTALMAAAVLLSLGAAPAWGQEVDHSMHHPVEPAAPVQETPAPQDPHASHHMPPPAKPAQQEPSVDHSVHAPAELASATDEPADPHAGHHMPTAAPPAEPVDHAAMGHGTVVDEDLPATAAPRDPIPPVTPGDRAAAFPDVGGHAVHDTAIHSYWLLDRLETWDADDEGTGVGWEALAWIGTDLNRLWLRSEGERVGGTNESADVEVLYGRAIARWWDLVAGVRHDFGEGPSPTFAAVGVMGVAPYKFEVDATAYLGESGQTGLGLEAEYETLFTNRLIGQWLVGAEAWGQDDPERGIGSGLSTLEAGFRLRYEFHRQFAPYIGVVWERAYGGTADYRREQSDDIEDTRIVAGIRIWF</sequence>
<evidence type="ECO:0000313" key="4">
    <source>
        <dbReference type="Proteomes" id="UP000680116"/>
    </source>
</evidence>
<name>A0ABM8UFJ8_9GAMM</name>
<proteinExistence type="predicted"/>
<keyword evidence="4" id="KW-1185">Reference proteome</keyword>
<dbReference type="RefSeq" id="WP_215217999.1">
    <property type="nucleotide sequence ID" value="NZ_OU015430.1"/>
</dbReference>
<dbReference type="InterPro" id="IPR007939">
    <property type="entry name" value="Cu-R_B_prcur"/>
</dbReference>
<keyword evidence="2" id="KW-0732">Signal</keyword>
<protein>
    <recommendedName>
        <fullName evidence="5">Copper resistance protein B</fullName>
    </recommendedName>
</protein>
<evidence type="ECO:0008006" key="5">
    <source>
        <dbReference type="Google" id="ProtNLM"/>
    </source>
</evidence>
<dbReference type="Proteomes" id="UP000680116">
    <property type="component" value="Chromosome"/>
</dbReference>
<evidence type="ECO:0000256" key="1">
    <source>
        <dbReference type="SAM" id="MobiDB-lite"/>
    </source>
</evidence>